<dbReference type="Proteomes" id="UP001281761">
    <property type="component" value="Unassembled WGS sequence"/>
</dbReference>
<feature type="region of interest" description="Disordered" evidence="1">
    <location>
        <begin position="16"/>
        <end position="37"/>
    </location>
</feature>
<comment type="caution">
    <text evidence="2">The sequence shown here is derived from an EMBL/GenBank/DDBJ whole genome shotgun (WGS) entry which is preliminary data.</text>
</comment>
<evidence type="ECO:0000256" key="1">
    <source>
        <dbReference type="SAM" id="MobiDB-lite"/>
    </source>
</evidence>
<name>A0ABQ9Y7I1_9EUKA</name>
<evidence type="ECO:0000313" key="3">
    <source>
        <dbReference type="Proteomes" id="UP001281761"/>
    </source>
</evidence>
<sequence length="937" mass="108624">MTCWILRADPFIMPPKHKLGRKSSKDKSSPPIHCLQSSTRDGHIVDLSISNSLEVSKEFSLDSHPIPAATDALTINVNDQQYIQISKQILQNEMKRKRINNHTMLKQLHLDDHAITLFTSTTSEWGLVLQDSITADTLRQGCISLFEQVNSGQNLTPIEVNHAVSFLKYAVIHLEHRFKSNRFLVETIFPETEPPPTKLTNALVTLVCHPYNTLRTVALTFLDVGLRTSSYKFHPIKALPGLVPQLFNNLRPHEIPINESTFDFHRQMSSILDYFYDFPNRMHIADELGISPSSPHDKTLASEIRYPVFQPFDKYLRHLLAPPICPTDYHFGNSLLWKMRLFGSNILYCDAISSFPGVQPFFDEMRNTLTEEYALLLNLRTKQEAFSLLFEPRKELREYDWTVLFEKYVVRMSEGWKFSDLGLQPFLHFLSCRPDHVKPFLLDDGTFSIKRSERLFSSTKMPTKTLWEIFTPSQLHHAPAILEVFEEFTEELDDETFWSHVWSDWFPSFIDAVTPSKLPFTSEFKPLHNQLICMMNDHLYKIRYFADSTKHEHPPSALDESWILCHKQTRDYVLYLSVHPFALVSDFHFSPVLSFLETLFKSDSKHSLDEECRDELMEVMDACSLSSSSPPFILTSQLVCDLTDDEVVSIVDRIVGLLSSDIYLDDETILRIRSFFYKHLCCIHLPDLFRDSGRSTEQFLHAFKCLLSLPIDCQFLSPISCLLHRKQKEYQPTFDEWDQVDLETVGFVIQSIEDHQISSPDPFSHLNLTLSSFVEHIVPQISSCATRLNQSQLERLIAPSIDIFCGHFFQRDSSGYVVKEYRTAVFLEINRLCEQPVITRCLSRIGFFSRLVSGLLDDRTFFTCESCLDIFVHPQYSYRYERAEMKKHRHTIPNFLEEGLQDALEFMLVRKKGEDILKCPVACVNRMMLFIGANIRY</sequence>
<proteinExistence type="predicted"/>
<protein>
    <submittedName>
        <fullName evidence="2">Uncharacterized protein</fullName>
    </submittedName>
</protein>
<evidence type="ECO:0000313" key="2">
    <source>
        <dbReference type="EMBL" id="KAK2959728.1"/>
    </source>
</evidence>
<dbReference type="EMBL" id="JARBJD010000027">
    <property type="protein sequence ID" value="KAK2959728.1"/>
    <property type="molecule type" value="Genomic_DNA"/>
</dbReference>
<reference evidence="2 3" key="1">
    <citation type="journal article" date="2022" name="bioRxiv">
        <title>Genomics of Preaxostyla Flagellates Illuminates Evolutionary Transitions and the Path Towards Mitochondrial Loss.</title>
        <authorList>
            <person name="Novak L.V.F."/>
            <person name="Treitli S.C."/>
            <person name="Pyrih J."/>
            <person name="Halakuc P."/>
            <person name="Pipaliya S.V."/>
            <person name="Vacek V."/>
            <person name="Brzon O."/>
            <person name="Soukal P."/>
            <person name="Eme L."/>
            <person name="Dacks J.B."/>
            <person name="Karnkowska A."/>
            <person name="Elias M."/>
            <person name="Hampl V."/>
        </authorList>
    </citation>
    <scope>NUCLEOTIDE SEQUENCE [LARGE SCALE GENOMIC DNA]</scope>
    <source>
        <strain evidence="2">NAU3</strain>
        <tissue evidence="2">Gut</tissue>
    </source>
</reference>
<organism evidence="2 3">
    <name type="scientific">Blattamonas nauphoetae</name>
    <dbReference type="NCBI Taxonomy" id="2049346"/>
    <lineage>
        <taxon>Eukaryota</taxon>
        <taxon>Metamonada</taxon>
        <taxon>Preaxostyla</taxon>
        <taxon>Oxymonadida</taxon>
        <taxon>Blattamonas</taxon>
    </lineage>
</organism>
<accession>A0ABQ9Y7I1</accession>
<keyword evidence="3" id="KW-1185">Reference proteome</keyword>
<gene>
    <name evidence="2" type="ORF">BLNAU_5217</name>
</gene>